<dbReference type="GO" id="GO:0030983">
    <property type="term" value="F:mismatched DNA binding"/>
    <property type="evidence" value="ECO:0007669"/>
    <property type="project" value="InterPro"/>
</dbReference>
<dbReference type="SUPFAM" id="SSF52540">
    <property type="entry name" value="P-loop containing nucleoside triphosphate hydrolases"/>
    <property type="match status" value="1"/>
</dbReference>
<keyword evidence="3" id="KW-0238">DNA-binding</keyword>
<reference evidence="6" key="2">
    <citation type="submission" date="2020-09" db="EMBL/GenBank/DDBJ databases">
        <authorList>
            <person name="Sun Q."/>
            <person name="Ohkuma M."/>
        </authorList>
    </citation>
    <scope>NUCLEOTIDE SEQUENCE</scope>
    <source>
        <strain evidence="6">JCM 19596</strain>
    </source>
</reference>
<proteinExistence type="predicted"/>
<evidence type="ECO:0000256" key="3">
    <source>
        <dbReference type="ARBA" id="ARBA00023125"/>
    </source>
</evidence>
<dbReference type="InterPro" id="IPR007696">
    <property type="entry name" value="DNA_mismatch_repair_MutS_core"/>
</dbReference>
<dbReference type="SMART" id="SM00534">
    <property type="entry name" value="MUTSac"/>
    <property type="match status" value="1"/>
</dbReference>
<organism evidence="6 7">
    <name type="scientific">Halocalculus aciditolerans</name>
    <dbReference type="NCBI Taxonomy" id="1383812"/>
    <lineage>
        <taxon>Archaea</taxon>
        <taxon>Methanobacteriati</taxon>
        <taxon>Methanobacteriota</taxon>
        <taxon>Stenosarchaea group</taxon>
        <taxon>Halobacteria</taxon>
        <taxon>Halobacteriales</taxon>
        <taxon>Halobacteriaceae</taxon>
        <taxon>Halocalculus</taxon>
    </lineage>
</organism>
<dbReference type="AlphaFoldDB" id="A0A830FN20"/>
<comment type="caution">
    <text evidence="6">The sequence shown here is derived from an EMBL/GenBank/DDBJ whole genome shotgun (WGS) entry which is preliminary data.</text>
</comment>
<dbReference type="Pfam" id="PF00488">
    <property type="entry name" value="MutS_V"/>
    <property type="match status" value="1"/>
</dbReference>
<feature type="domain" description="DNA mismatch repair proteins mutS family" evidence="5">
    <location>
        <begin position="396"/>
        <end position="572"/>
    </location>
</feature>
<reference evidence="6" key="1">
    <citation type="journal article" date="2014" name="Int. J. Syst. Evol. Microbiol.">
        <title>Complete genome sequence of Corynebacterium casei LMG S-19264T (=DSM 44701T), isolated from a smear-ripened cheese.</title>
        <authorList>
            <consortium name="US DOE Joint Genome Institute (JGI-PGF)"/>
            <person name="Walter F."/>
            <person name="Albersmeier A."/>
            <person name="Kalinowski J."/>
            <person name="Ruckert C."/>
        </authorList>
    </citation>
    <scope>NUCLEOTIDE SEQUENCE</scope>
    <source>
        <strain evidence="6">JCM 19596</strain>
    </source>
</reference>
<evidence type="ECO:0000256" key="2">
    <source>
        <dbReference type="ARBA" id="ARBA00022840"/>
    </source>
</evidence>
<dbReference type="InterPro" id="IPR027417">
    <property type="entry name" value="P-loop_NTPase"/>
</dbReference>
<dbReference type="GO" id="GO:0005524">
    <property type="term" value="F:ATP binding"/>
    <property type="evidence" value="ECO:0007669"/>
    <property type="project" value="UniProtKB-KW"/>
</dbReference>
<dbReference type="GO" id="GO:0140664">
    <property type="term" value="F:ATP-dependent DNA damage sensor activity"/>
    <property type="evidence" value="ECO:0007669"/>
    <property type="project" value="InterPro"/>
</dbReference>
<dbReference type="Gene3D" id="3.40.50.300">
    <property type="entry name" value="P-loop containing nucleotide triphosphate hydrolases"/>
    <property type="match status" value="1"/>
</dbReference>
<evidence type="ECO:0000259" key="5">
    <source>
        <dbReference type="SMART" id="SM00534"/>
    </source>
</evidence>
<gene>
    <name evidence="6" type="ORF">GCM10009039_32650</name>
</gene>
<dbReference type="OrthoDB" id="25832at2157"/>
<dbReference type="PANTHER" id="PTHR11361">
    <property type="entry name" value="DNA MISMATCH REPAIR PROTEIN MUTS FAMILY MEMBER"/>
    <property type="match status" value="1"/>
</dbReference>
<keyword evidence="7" id="KW-1185">Reference proteome</keyword>
<evidence type="ECO:0008006" key="8">
    <source>
        <dbReference type="Google" id="ProtNLM"/>
    </source>
</evidence>
<evidence type="ECO:0000256" key="1">
    <source>
        <dbReference type="ARBA" id="ARBA00022741"/>
    </source>
</evidence>
<accession>A0A830FN20</accession>
<dbReference type="EMBL" id="BMPG01000007">
    <property type="protein sequence ID" value="GGL72043.1"/>
    <property type="molecule type" value="Genomic_DNA"/>
</dbReference>
<protein>
    <recommendedName>
        <fullName evidence="8">DNA mismatch repair protein</fullName>
    </recommendedName>
</protein>
<name>A0A830FN20_9EURY</name>
<dbReference type="RefSeq" id="WP_188980808.1">
    <property type="nucleotide sequence ID" value="NZ_BMPG01000007.1"/>
</dbReference>
<dbReference type="PANTHER" id="PTHR11361:SF125">
    <property type="entry name" value="DNA-BINDING PROTEIN MUTS2"/>
    <property type="match status" value="1"/>
</dbReference>
<feature type="domain" description="DNA mismatch repair protein MutS core" evidence="4">
    <location>
        <begin position="71"/>
        <end position="352"/>
    </location>
</feature>
<evidence type="ECO:0000313" key="7">
    <source>
        <dbReference type="Proteomes" id="UP000607197"/>
    </source>
</evidence>
<sequence length="599" mass="62518">MRLEEYWGVGPKTAALLSEALGVEAAVSAIESANSRALVEAGVSSGRATRILRRANGGEGLDLLATDDARDIYKDLVERAQSYAVTGHAADRIRVLTPLLDADAIEARLDLVGEARETWRGLDAGGRERVLAVFDAHDAVAGGEASAVDTAVDLLDAGFTDGVFAPLGDLDADALADASTALSALDDGGVAPGADDRLDEYRESLDAVERLARDPASVMAAVRSEGVQGTEGFREAFVEYVVDEAGVSSTRVRRATEVEAADAADFVSNTLRGLADDLREDVEQREAAVADDLRDAVDDARADVDAAVEAVDDIAFALSLARFADAFDLTRPTLVDDGLAVVGARNLDLEAEGESVQPIDYGVGVHALGASANGASGADGITFGEDATGTPMPSDDAVAVLTGANSGGKTTVLETLCEVSVLAHLGLPVPAEHAEVPVVDAVVFHRRHASFNAGVLESTLKSVVPPVTAEGKTIMLVDEFEAITEPGSAADLLHGLVTLTVDRGALGVFVTHLADDLEPLPDAARVDGIFAEGLTPDLELEVDYQPRFGVVGRSTPEFIVSRLIANARNPAERAGYEALAEAVGHEVVQRTLSDARWDA</sequence>
<dbReference type="Proteomes" id="UP000607197">
    <property type="component" value="Unassembled WGS sequence"/>
</dbReference>
<evidence type="ECO:0000313" key="6">
    <source>
        <dbReference type="EMBL" id="GGL72043.1"/>
    </source>
</evidence>
<dbReference type="InterPro" id="IPR000432">
    <property type="entry name" value="DNA_mismatch_repair_MutS_C"/>
</dbReference>
<evidence type="ECO:0000259" key="4">
    <source>
        <dbReference type="SMART" id="SM00533"/>
    </source>
</evidence>
<dbReference type="SMART" id="SM00533">
    <property type="entry name" value="MUTSd"/>
    <property type="match status" value="1"/>
</dbReference>
<keyword evidence="2" id="KW-0067">ATP-binding</keyword>
<keyword evidence="1" id="KW-0547">Nucleotide-binding</keyword>
<dbReference type="GO" id="GO:0006298">
    <property type="term" value="P:mismatch repair"/>
    <property type="evidence" value="ECO:0007669"/>
    <property type="project" value="InterPro"/>
</dbReference>
<dbReference type="InterPro" id="IPR045076">
    <property type="entry name" value="MutS"/>
</dbReference>